<evidence type="ECO:0000313" key="7">
    <source>
        <dbReference type="EMBL" id="HGZ44142.1"/>
    </source>
</evidence>
<feature type="domain" description="HTH tetR-type" evidence="6">
    <location>
        <begin position="17"/>
        <end position="77"/>
    </location>
</feature>
<feature type="DNA-binding region" description="H-T-H motif" evidence="4">
    <location>
        <begin position="40"/>
        <end position="59"/>
    </location>
</feature>
<evidence type="ECO:0000256" key="3">
    <source>
        <dbReference type="ARBA" id="ARBA00023163"/>
    </source>
</evidence>
<gene>
    <name evidence="7" type="ORF">ENR23_12140</name>
</gene>
<dbReference type="AlphaFoldDB" id="A0A832IBV8"/>
<dbReference type="InterPro" id="IPR009057">
    <property type="entry name" value="Homeodomain-like_sf"/>
</dbReference>
<dbReference type="InterPro" id="IPR041490">
    <property type="entry name" value="KstR2_TetR_C"/>
</dbReference>
<dbReference type="Gene3D" id="1.10.357.10">
    <property type="entry name" value="Tetracycline Repressor, domain 2"/>
    <property type="match status" value="1"/>
</dbReference>
<dbReference type="GO" id="GO:0003700">
    <property type="term" value="F:DNA-binding transcription factor activity"/>
    <property type="evidence" value="ECO:0007669"/>
    <property type="project" value="TreeGrafter"/>
</dbReference>
<proteinExistence type="predicted"/>
<dbReference type="PANTHER" id="PTHR30055">
    <property type="entry name" value="HTH-TYPE TRANSCRIPTIONAL REGULATOR RUTR"/>
    <property type="match status" value="1"/>
</dbReference>
<name>A0A832IBV8_UNCEI</name>
<protein>
    <submittedName>
        <fullName evidence="7">TetR/AcrR family transcriptional regulator</fullName>
    </submittedName>
</protein>
<dbReference type="PANTHER" id="PTHR30055:SF240">
    <property type="entry name" value="HTH-TYPE TRANSCRIPTIONAL REGULATOR ACRR"/>
    <property type="match status" value="1"/>
</dbReference>
<sequence length="229" mass="24791">MVIHNGGSVRRIKRSGAERRDEIARAVFGIVAEKGAGGISVAAVAHRVGVAPSALYRHYAGKDAMIDDALERLGARVAANLERARASAGTPLGALEAFLGLHTEFIREYRGFPLMIFSDLVFQDPARRARVAAMLAAARGAVAELVRAAQRRGEARAELDPETAGFVFFGLFIPAGIHYHLTGGRFDITGHARRAWACYLAGLAARAPRSSRARRAPRARRARRQEKPS</sequence>
<dbReference type="EMBL" id="DSQF01000025">
    <property type="protein sequence ID" value="HGZ44142.1"/>
    <property type="molecule type" value="Genomic_DNA"/>
</dbReference>
<keyword evidence="3" id="KW-0804">Transcription</keyword>
<keyword evidence="2 4" id="KW-0238">DNA-binding</keyword>
<evidence type="ECO:0000256" key="4">
    <source>
        <dbReference type="PROSITE-ProRule" id="PRU00335"/>
    </source>
</evidence>
<evidence type="ECO:0000256" key="5">
    <source>
        <dbReference type="SAM" id="MobiDB-lite"/>
    </source>
</evidence>
<dbReference type="GO" id="GO:0000976">
    <property type="term" value="F:transcription cis-regulatory region binding"/>
    <property type="evidence" value="ECO:0007669"/>
    <property type="project" value="TreeGrafter"/>
</dbReference>
<evidence type="ECO:0000259" key="6">
    <source>
        <dbReference type="PROSITE" id="PS50977"/>
    </source>
</evidence>
<accession>A0A832IBV8</accession>
<dbReference type="InterPro" id="IPR036271">
    <property type="entry name" value="Tet_transcr_reg_TetR-rel_C_sf"/>
</dbReference>
<dbReference type="Pfam" id="PF17932">
    <property type="entry name" value="TetR_C_24"/>
    <property type="match status" value="1"/>
</dbReference>
<dbReference type="PROSITE" id="PS50977">
    <property type="entry name" value="HTH_TETR_2"/>
    <property type="match status" value="1"/>
</dbReference>
<dbReference type="Pfam" id="PF00440">
    <property type="entry name" value="TetR_N"/>
    <property type="match status" value="1"/>
</dbReference>
<dbReference type="Gene3D" id="1.10.10.60">
    <property type="entry name" value="Homeodomain-like"/>
    <property type="match status" value="1"/>
</dbReference>
<dbReference type="PRINTS" id="PR00455">
    <property type="entry name" value="HTHTETR"/>
</dbReference>
<reference evidence="7" key="1">
    <citation type="journal article" date="2020" name="mSystems">
        <title>Genome- and Community-Level Interaction Insights into Carbon Utilization and Element Cycling Functions of Hydrothermarchaeota in Hydrothermal Sediment.</title>
        <authorList>
            <person name="Zhou Z."/>
            <person name="Liu Y."/>
            <person name="Xu W."/>
            <person name="Pan J."/>
            <person name="Luo Z.H."/>
            <person name="Li M."/>
        </authorList>
    </citation>
    <scope>NUCLEOTIDE SEQUENCE [LARGE SCALE GENOMIC DNA]</scope>
    <source>
        <strain evidence="7">SpSt-381</strain>
    </source>
</reference>
<organism evidence="7">
    <name type="scientific">Eiseniibacteriota bacterium</name>
    <dbReference type="NCBI Taxonomy" id="2212470"/>
    <lineage>
        <taxon>Bacteria</taxon>
        <taxon>Candidatus Eiseniibacteriota</taxon>
    </lineage>
</organism>
<dbReference type="InterPro" id="IPR001647">
    <property type="entry name" value="HTH_TetR"/>
</dbReference>
<dbReference type="InterPro" id="IPR050109">
    <property type="entry name" value="HTH-type_TetR-like_transc_reg"/>
</dbReference>
<evidence type="ECO:0000256" key="1">
    <source>
        <dbReference type="ARBA" id="ARBA00023015"/>
    </source>
</evidence>
<keyword evidence="1" id="KW-0805">Transcription regulation</keyword>
<feature type="region of interest" description="Disordered" evidence="5">
    <location>
        <begin position="210"/>
        <end position="229"/>
    </location>
</feature>
<comment type="caution">
    <text evidence="7">The sequence shown here is derived from an EMBL/GenBank/DDBJ whole genome shotgun (WGS) entry which is preliminary data.</text>
</comment>
<dbReference type="SUPFAM" id="SSF48498">
    <property type="entry name" value="Tetracyclin repressor-like, C-terminal domain"/>
    <property type="match status" value="1"/>
</dbReference>
<dbReference type="SUPFAM" id="SSF46689">
    <property type="entry name" value="Homeodomain-like"/>
    <property type="match status" value="1"/>
</dbReference>
<evidence type="ECO:0000256" key="2">
    <source>
        <dbReference type="ARBA" id="ARBA00023125"/>
    </source>
</evidence>